<gene>
    <name evidence="1" type="ORF">GH714_011647</name>
</gene>
<comment type="caution">
    <text evidence="1">The sequence shown here is derived from an EMBL/GenBank/DDBJ whole genome shotgun (WGS) entry which is preliminary data.</text>
</comment>
<sequence length="84" mass="9008">MSTLGAPQFLGAILPSPLAATTRGNRWDMEIVGPANVCERDVVLVDLSPPMREMLRPIWLCEQAESAIIALNCSGMILEANPSG</sequence>
<accession>A0A6A6KF96</accession>
<evidence type="ECO:0000313" key="1">
    <source>
        <dbReference type="EMBL" id="KAF2286199.1"/>
    </source>
</evidence>
<keyword evidence="2" id="KW-1185">Reference proteome</keyword>
<name>A0A6A6KF96_HEVBR</name>
<organism evidence="1 2">
    <name type="scientific">Hevea brasiliensis</name>
    <name type="common">Para rubber tree</name>
    <name type="synonym">Siphonia brasiliensis</name>
    <dbReference type="NCBI Taxonomy" id="3981"/>
    <lineage>
        <taxon>Eukaryota</taxon>
        <taxon>Viridiplantae</taxon>
        <taxon>Streptophyta</taxon>
        <taxon>Embryophyta</taxon>
        <taxon>Tracheophyta</taxon>
        <taxon>Spermatophyta</taxon>
        <taxon>Magnoliopsida</taxon>
        <taxon>eudicotyledons</taxon>
        <taxon>Gunneridae</taxon>
        <taxon>Pentapetalae</taxon>
        <taxon>rosids</taxon>
        <taxon>fabids</taxon>
        <taxon>Malpighiales</taxon>
        <taxon>Euphorbiaceae</taxon>
        <taxon>Crotonoideae</taxon>
        <taxon>Micrandreae</taxon>
        <taxon>Hevea</taxon>
    </lineage>
</organism>
<proteinExistence type="predicted"/>
<reference evidence="1 2" key="1">
    <citation type="journal article" date="2020" name="Mol. Plant">
        <title>The Chromosome-Based Rubber Tree Genome Provides New Insights into Spurge Genome Evolution and Rubber Biosynthesis.</title>
        <authorList>
            <person name="Liu J."/>
            <person name="Shi C."/>
            <person name="Shi C.C."/>
            <person name="Li W."/>
            <person name="Zhang Q.J."/>
            <person name="Zhang Y."/>
            <person name="Li K."/>
            <person name="Lu H.F."/>
            <person name="Shi C."/>
            <person name="Zhu S.T."/>
            <person name="Xiao Z.Y."/>
            <person name="Nan H."/>
            <person name="Yue Y."/>
            <person name="Zhu X.G."/>
            <person name="Wu Y."/>
            <person name="Hong X.N."/>
            <person name="Fan G.Y."/>
            <person name="Tong Y."/>
            <person name="Zhang D."/>
            <person name="Mao C.L."/>
            <person name="Liu Y.L."/>
            <person name="Hao S.J."/>
            <person name="Liu W.Q."/>
            <person name="Lv M.Q."/>
            <person name="Zhang H.B."/>
            <person name="Liu Y."/>
            <person name="Hu-Tang G.R."/>
            <person name="Wang J.P."/>
            <person name="Wang J.H."/>
            <person name="Sun Y.H."/>
            <person name="Ni S.B."/>
            <person name="Chen W.B."/>
            <person name="Zhang X.C."/>
            <person name="Jiao Y.N."/>
            <person name="Eichler E.E."/>
            <person name="Li G.H."/>
            <person name="Liu X."/>
            <person name="Gao L.Z."/>
        </authorList>
    </citation>
    <scope>NUCLEOTIDE SEQUENCE [LARGE SCALE GENOMIC DNA]</scope>
    <source>
        <strain evidence="2">cv. GT1</strain>
        <tissue evidence="1">Leaf</tissue>
    </source>
</reference>
<dbReference type="EMBL" id="JAAGAX010000017">
    <property type="protein sequence ID" value="KAF2286199.1"/>
    <property type="molecule type" value="Genomic_DNA"/>
</dbReference>
<dbReference type="Proteomes" id="UP000467840">
    <property type="component" value="Chromosome 3"/>
</dbReference>
<dbReference type="AlphaFoldDB" id="A0A6A6KF96"/>
<protein>
    <submittedName>
        <fullName evidence="1">Uncharacterized protein</fullName>
    </submittedName>
</protein>
<evidence type="ECO:0000313" key="2">
    <source>
        <dbReference type="Proteomes" id="UP000467840"/>
    </source>
</evidence>